<organism evidence="1 2">
    <name type="scientific">Alicyclobacillus sacchari</name>
    <dbReference type="NCBI Taxonomy" id="392010"/>
    <lineage>
        <taxon>Bacteria</taxon>
        <taxon>Bacillati</taxon>
        <taxon>Bacillota</taxon>
        <taxon>Bacilli</taxon>
        <taxon>Bacillales</taxon>
        <taxon>Alicyclobacillaceae</taxon>
        <taxon>Alicyclobacillus</taxon>
    </lineage>
</organism>
<reference evidence="1 2" key="1">
    <citation type="submission" date="2019-03" db="EMBL/GenBank/DDBJ databases">
        <title>Genomic Encyclopedia of Type Strains, Phase IV (KMG-IV): sequencing the most valuable type-strain genomes for metagenomic binning, comparative biology and taxonomic classification.</title>
        <authorList>
            <person name="Goeker M."/>
        </authorList>
    </citation>
    <scope>NUCLEOTIDE SEQUENCE [LARGE SCALE GENOMIC DNA]</scope>
    <source>
        <strain evidence="1 2">DSM 17974</strain>
    </source>
</reference>
<protein>
    <submittedName>
        <fullName evidence="1">Uncharacterized protein</fullName>
    </submittedName>
</protein>
<sequence>MVCQRPNYGSHRHQAERMATSSLHNFTLDLALAESFQFLGTWRTVSVLL</sequence>
<keyword evidence="2" id="KW-1185">Reference proteome</keyword>
<evidence type="ECO:0000313" key="1">
    <source>
        <dbReference type="EMBL" id="TDY43357.1"/>
    </source>
</evidence>
<gene>
    <name evidence="1" type="ORF">C7445_1114</name>
</gene>
<accession>A0A4R8LIT9</accession>
<dbReference type="EMBL" id="SORF01000011">
    <property type="protein sequence ID" value="TDY43357.1"/>
    <property type="molecule type" value="Genomic_DNA"/>
</dbReference>
<comment type="caution">
    <text evidence="1">The sequence shown here is derived from an EMBL/GenBank/DDBJ whole genome shotgun (WGS) entry which is preliminary data.</text>
</comment>
<name>A0A4R8LIT9_9BACL</name>
<dbReference type="AlphaFoldDB" id="A0A4R8LIT9"/>
<dbReference type="Proteomes" id="UP000294581">
    <property type="component" value="Unassembled WGS sequence"/>
</dbReference>
<evidence type="ECO:0000313" key="2">
    <source>
        <dbReference type="Proteomes" id="UP000294581"/>
    </source>
</evidence>
<proteinExistence type="predicted"/>